<reference evidence="2 3" key="1">
    <citation type="submission" date="2013-12" db="EMBL/GenBank/DDBJ databases">
        <title>Draft genome of the parsitic nematode Ancylostoma duodenale.</title>
        <authorList>
            <person name="Mitreva M."/>
        </authorList>
    </citation>
    <scope>NUCLEOTIDE SEQUENCE [LARGE SCALE GENOMIC DNA]</scope>
    <source>
        <strain evidence="2 3">Zhejiang</strain>
    </source>
</reference>
<accession>A0A0C2G632</accession>
<evidence type="ECO:0000256" key="1">
    <source>
        <dbReference type="SAM" id="Phobius"/>
    </source>
</evidence>
<dbReference type="AlphaFoldDB" id="A0A0C2G632"/>
<keyword evidence="1" id="KW-0812">Transmembrane</keyword>
<protein>
    <submittedName>
        <fullName evidence="2">Uncharacterized protein</fullName>
    </submittedName>
</protein>
<evidence type="ECO:0000313" key="2">
    <source>
        <dbReference type="EMBL" id="KIH52541.1"/>
    </source>
</evidence>
<dbReference type="OrthoDB" id="5860742at2759"/>
<organism evidence="2 3">
    <name type="scientific">Ancylostoma duodenale</name>
    <dbReference type="NCBI Taxonomy" id="51022"/>
    <lineage>
        <taxon>Eukaryota</taxon>
        <taxon>Metazoa</taxon>
        <taxon>Ecdysozoa</taxon>
        <taxon>Nematoda</taxon>
        <taxon>Chromadorea</taxon>
        <taxon>Rhabditida</taxon>
        <taxon>Rhabditina</taxon>
        <taxon>Rhabditomorpha</taxon>
        <taxon>Strongyloidea</taxon>
        <taxon>Ancylostomatidae</taxon>
        <taxon>Ancylostomatinae</taxon>
        <taxon>Ancylostoma</taxon>
    </lineage>
</organism>
<sequence length="88" mass="9995">MKSSHQTSSRLQKVRSRHVKAKVPLLIGIVIIPALVRGVLHARSHLKTSLSDRSVTLFNFHSTDFAEKLIQVNQSCARDVPGFLRYWD</sequence>
<keyword evidence="3" id="KW-1185">Reference proteome</keyword>
<gene>
    <name evidence="2" type="ORF">ANCDUO_17358</name>
</gene>
<feature type="transmembrane region" description="Helical" evidence="1">
    <location>
        <begin position="21"/>
        <end position="40"/>
    </location>
</feature>
<name>A0A0C2G632_9BILA</name>
<proteinExistence type="predicted"/>
<dbReference type="EMBL" id="KN743415">
    <property type="protein sequence ID" value="KIH52541.1"/>
    <property type="molecule type" value="Genomic_DNA"/>
</dbReference>
<evidence type="ECO:0000313" key="3">
    <source>
        <dbReference type="Proteomes" id="UP000054047"/>
    </source>
</evidence>
<dbReference type="Proteomes" id="UP000054047">
    <property type="component" value="Unassembled WGS sequence"/>
</dbReference>
<keyword evidence="1" id="KW-1133">Transmembrane helix</keyword>
<keyword evidence="1" id="KW-0472">Membrane</keyword>